<proteinExistence type="predicted"/>
<reference evidence="1" key="1">
    <citation type="submission" date="2018-06" db="EMBL/GenBank/DDBJ databases">
        <authorList>
            <consortium name="Pathogen Informatics"/>
            <person name="Doyle S."/>
        </authorList>
    </citation>
    <scope>NUCLEOTIDE SEQUENCE</scope>
    <source>
        <strain evidence="1">NCTC13307</strain>
    </source>
</reference>
<protein>
    <submittedName>
        <fullName evidence="1">Two-component response regulator</fullName>
    </submittedName>
</protein>
<name>A0A381IAR3_CLODI</name>
<accession>A0A381IAR3</accession>
<gene>
    <name evidence="1" type="ORF">NCTC13307_02681</name>
</gene>
<dbReference type="EMBL" id="UFWD01000001">
    <property type="protein sequence ID" value="SUY25195.1"/>
    <property type="molecule type" value="Genomic_DNA"/>
</dbReference>
<organism evidence="1">
    <name type="scientific">Clostridioides difficile</name>
    <name type="common">Peptoclostridium difficile</name>
    <dbReference type="NCBI Taxonomy" id="1496"/>
    <lineage>
        <taxon>Bacteria</taxon>
        <taxon>Bacillati</taxon>
        <taxon>Bacillota</taxon>
        <taxon>Clostridia</taxon>
        <taxon>Peptostreptococcales</taxon>
        <taxon>Peptostreptococcaceae</taxon>
        <taxon>Clostridioides</taxon>
    </lineage>
</organism>
<sequence>MQIDVLIIDGDKNSSQELKNFLEGKGINVYLAYNCKMLL</sequence>
<dbReference type="AlphaFoldDB" id="A0A381IAR3"/>
<evidence type="ECO:0000313" key="1">
    <source>
        <dbReference type="EMBL" id="SUY25195.1"/>
    </source>
</evidence>